<dbReference type="Proteomes" id="UP000054302">
    <property type="component" value="Unassembled WGS sequence"/>
</dbReference>
<sequence>MCEIYNCYLCKQNRRRFCEDLQVTEEGDSFPDGHEIFNVPDGTYGCTTCVLLSGVITQLRALLFREPWRACGSALETPEKLPWEVDQREDTDSEGDGYSREDRQAIRKEAERAVRRRWNQMKHEQSDPNDQELIVAYENLSTTEPKSRTRRRRRRRGFFRRVKQQNTVYLLTAVNKMCRRSVRMPVTVKAQGNRMAKQGRSRSAIKAKGEETSSVKHTPKRKRFTRLPHTLMPWKMKKKLNTVLDGFLRMTFPTSRCRCCSKKEGRIYSQKCANRSYRFFDPTNIESFKYVYGLHGSQVYWHRIIGDLQAQVELLRAKHREASTHLCLGKMVNIKEMEETIDFWTKAIPRAEKQMQKHYTDSLWTAPQLNPAQCYDMCVCIVVPGPNWRREGQTRDIWVRRISSLCLGEEGRKASDQERQQRTLKYARMAMDDLRFVKTDGTILRVSKTPFDYRWFQLRNAKAAARLRRRRNPNPTGKSAARDFLDRGTYLHKPSPLRECWVAEDSEEDEVVLSR</sequence>
<evidence type="ECO:0000256" key="1">
    <source>
        <dbReference type="SAM" id="MobiDB-lite"/>
    </source>
</evidence>
<evidence type="ECO:0000313" key="2">
    <source>
        <dbReference type="EMBL" id="KIV88995.1"/>
    </source>
</evidence>
<dbReference type="RefSeq" id="XP_016220569.1">
    <property type="nucleotide sequence ID" value="XM_016373658.1"/>
</dbReference>
<accession>A0A0D1WJD6</accession>
<dbReference type="GeneID" id="27326461"/>
<dbReference type="HOGENOM" id="CLU_528957_0_0_1"/>
<dbReference type="AlphaFoldDB" id="A0A0D1WJD6"/>
<feature type="region of interest" description="Disordered" evidence="1">
    <location>
        <begin position="190"/>
        <end position="219"/>
    </location>
</feature>
<dbReference type="OrthoDB" id="4158649at2759"/>
<proteinExistence type="predicted"/>
<reference evidence="2 3" key="1">
    <citation type="submission" date="2015-01" db="EMBL/GenBank/DDBJ databases">
        <title>The Genome Sequence of Exophiala mesophila CBS40295.</title>
        <authorList>
            <consortium name="The Broad Institute Genomics Platform"/>
            <person name="Cuomo C."/>
            <person name="de Hoog S."/>
            <person name="Gorbushina A."/>
            <person name="Stielow B."/>
            <person name="Teixiera M."/>
            <person name="Abouelleil A."/>
            <person name="Chapman S.B."/>
            <person name="Priest M."/>
            <person name="Young S.K."/>
            <person name="Wortman J."/>
            <person name="Nusbaum C."/>
            <person name="Birren B."/>
        </authorList>
    </citation>
    <scope>NUCLEOTIDE SEQUENCE [LARGE SCALE GENOMIC DNA]</scope>
    <source>
        <strain evidence="2 3">CBS 40295</strain>
    </source>
</reference>
<dbReference type="EMBL" id="KN847525">
    <property type="protein sequence ID" value="KIV88995.1"/>
    <property type="molecule type" value="Genomic_DNA"/>
</dbReference>
<feature type="region of interest" description="Disordered" evidence="1">
    <location>
        <begin position="83"/>
        <end position="106"/>
    </location>
</feature>
<dbReference type="VEuPathDB" id="FungiDB:PV10_08616"/>
<gene>
    <name evidence="2" type="ORF">PV10_08616</name>
</gene>
<organism evidence="2 3">
    <name type="scientific">Exophiala mesophila</name>
    <name type="common">Black yeast-like fungus</name>
    <dbReference type="NCBI Taxonomy" id="212818"/>
    <lineage>
        <taxon>Eukaryota</taxon>
        <taxon>Fungi</taxon>
        <taxon>Dikarya</taxon>
        <taxon>Ascomycota</taxon>
        <taxon>Pezizomycotina</taxon>
        <taxon>Eurotiomycetes</taxon>
        <taxon>Chaetothyriomycetidae</taxon>
        <taxon>Chaetothyriales</taxon>
        <taxon>Herpotrichiellaceae</taxon>
        <taxon>Exophiala</taxon>
    </lineage>
</organism>
<protein>
    <submittedName>
        <fullName evidence="2">Uncharacterized protein</fullName>
    </submittedName>
</protein>
<keyword evidence="3" id="KW-1185">Reference proteome</keyword>
<evidence type="ECO:0000313" key="3">
    <source>
        <dbReference type="Proteomes" id="UP000054302"/>
    </source>
</evidence>
<name>A0A0D1WJD6_EXOME</name>
<feature type="compositionally biased region" description="Basic and acidic residues" evidence="1">
    <location>
        <begin position="97"/>
        <end position="106"/>
    </location>
</feature>